<sequence>MQRSDFAYTLPPELIAQQPPEQRAGARLLQLDGDQLHDRWVRDLPTLLRPNDLVVFNDTRVIPARLHAHKPTGGAVEIMIERVVDDHHVWAFLRASKTPKPGAIIALEQASIEVLGRDGQLFHLRNAEPGWSDLMQAHGEVPLPPYIQRHADAQDNERYQTVYARHAGAVAAPTAGLHFDQALLDAVSARGAQMDYVTLHVGAGTFQPVRADDLSEHRMHAERLRVSAELVARVAETKAAGGRVVAIGTTVVRALESAAASGQLQPFDGDSRLFITPGYRFRVVDALMTNFHLPESTLLMLVSAFAGYTPVMRAYRHAVEQRYRFFSYGDAMWLERAA</sequence>
<keyword evidence="4 13" id="KW-0963">Cytoplasm</keyword>
<dbReference type="EMBL" id="AQQV01000001">
    <property type="protein sequence ID" value="ORE88345.1"/>
    <property type="molecule type" value="Genomic_DNA"/>
</dbReference>
<comment type="subunit">
    <text evidence="3 13">Monomer.</text>
</comment>
<reference evidence="14 15" key="1">
    <citation type="submission" date="2013-04" db="EMBL/GenBank/DDBJ databases">
        <title>Oceanococcus atlanticus 22II-S10r2 Genome Sequencing.</title>
        <authorList>
            <person name="Lai Q."/>
            <person name="Li G."/>
            <person name="Shao Z."/>
        </authorList>
    </citation>
    <scope>NUCLEOTIDE SEQUENCE [LARGE SCALE GENOMIC DNA]</scope>
    <source>
        <strain evidence="14 15">22II-S10r2</strain>
    </source>
</reference>
<protein>
    <recommendedName>
        <fullName evidence="11 13">S-adenosylmethionine:tRNA ribosyltransferase-isomerase</fullName>
        <ecNumber evidence="10 13">2.4.99.17</ecNumber>
    </recommendedName>
    <alternativeName>
        <fullName evidence="12 13">Queuosine biosynthesis protein QueA</fullName>
    </alternativeName>
</protein>
<dbReference type="NCBIfam" id="TIGR00113">
    <property type="entry name" value="queA"/>
    <property type="match status" value="1"/>
</dbReference>
<dbReference type="Gene3D" id="3.40.1780.10">
    <property type="entry name" value="QueA-like"/>
    <property type="match status" value="1"/>
</dbReference>
<keyword evidence="5 13" id="KW-0808">Transferase</keyword>
<evidence type="ECO:0000256" key="5">
    <source>
        <dbReference type="ARBA" id="ARBA00022679"/>
    </source>
</evidence>
<comment type="function">
    <text evidence="13">Transfers and isomerizes the ribose moiety from AdoMet to the 7-aminomethyl group of 7-deazaguanine (preQ1-tRNA) to give epoxyqueuosine (oQ-tRNA).</text>
</comment>
<dbReference type="UniPathway" id="UPA00392"/>
<comment type="subcellular location">
    <subcellularLocation>
        <location evidence="1 13">Cytoplasm</location>
    </subcellularLocation>
</comment>
<comment type="caution">
    <text evidence="14">The sequence shown here is derived from an EMBL/GenBank/DDBJ whole genome shotgun (WGS) entry which is preliminary data.</text>
</comment>
<dbReference type="RefSeq" id="WP_083558997.1">
    <property type="nucleotide sequence ID" value="NZ_AQQV01000001.1"/>
</dbReference>
<dbReference type="NCBIfam" id="NF001140">
    <property type="entry name" value="PRK00147.1"/>
    <property type="match status" value="1"/>
</dbReference>
<dbReference type="OrthoDB" id="9805933at2"/>
<dbReference type="FunFam" id="3.40.1780.10:FF:000001">
    <property type="entry name" value="S-adenosylmethionine:tRNA ribosyltransferase-isomerase"/>
    <property type="match status" value="1"/>
</dbReference>
<evidence type="ECO:0000256" key="1">
    <source>
        <dbReference type="ARBA" id="ARBA00004496"/>
    </source>
</evidence>
<keyword evidence="7 13" id="KW-0671">Queuosine biosynthesis</keyword>
<evidence type="ECO:0000256" key="3">
    <source>
        <dbReference type="ARBA" id="ARBA00011245"/>
    </source>
</evidence>
<evidence type="ECO:0000313" key="15">
    <source>
        <dbReference type="Proteomes" id="UP000192342"/>
    </source>
</evidence>
<gene>
    <name evidence="13 14" type="primary">queA</name>
    <name evidence="14" type="ORF">ATO7_00680</name>
</gene>
<proteinExistence type="inferred from homology"/>
<dbReference type="InterPro" id="IPR003699">
    <property type="entry name" value="QueA"/>
</dbReference>
<dbReference type="InterPro" id="IPR042118">
    <property type="entry name" value="QueA_dom1"/>
</dbReference>
<dbReference type="Proteomes" id="UP000192342">
    <property type="component" value="Unassembled WGS sequence"/>
</dbReference>
<evidence type="ECO:0000256" key="13">
    <source>
        <dbReference type="HAMAP-Rule" id="MF_00113"/>
    </source>
</evidence>
<evidence type="ECO:0000256" key="6">
    <source>
        <dbReference type="ARBA" id="ARBA00022691"/>
    </source>
</evidence>
<comment type="pathway">
    <text evidence="2 13">tRNA modification; tRNA-queuosine biosynthesis.</text>
</comment>
<dbReference type="Pfam" id="PF02547">
    <property type="entry name" value="Queuosine_synth"/>
    <property type="match status" value="1"/>
</dbReference>
<evidence type="ECO:0000256" key="11">
    <source>
        <dbReference type="ARBA" id="ARBA00069325"/>
    </source>
</evidence>
<accession>A0A1Y1SFB5</accession>
<evidence type="ECO:0000256" key="12">
    <source>
        <dbReference type="ARBA" id="ARBA00076160"/>
    </source>
</evidence>
<keyword evidence="15" id="KW-1185">Reference proteome</keyword>
<dbReference type="GO" id="GO:0008616">
    <property type="term" value="P:tRNA queuosine(34) biosynthetic process"/>
    <property type="evidence" value="ECO:0007669"/>
    <property type="project" value="UniProtKB-UniRule"/>
</dbReference>
<dbReference type="InterPro" id="IPR036100">
    <property type="entry name" value="QueA_sf"/>
</dbReference>
<keyword evidence="14" id="KW-0413">Isomerase</keyword>
<dbReference type="InterPro" id="IPR042119">
    <property type="entry name" value="QueA_dom2"/>
</dbReference>
<evidence type="ECO:0000256" key="10">
    <source>
        <dbReference type="ARBA" id="ARBA00066503"/>
    </source>
</evidence>
<dbReference type="HAMAP" id="MF_00113">
    <property type="entry name" value="QueA"/>
    <property type="match status" value="1"/>
</dbReference>
<dbReference type="Gene3D" id="2.40.10.240">
    <property type="entry name" value="QueA-like"/>
    <property type="match status" value="1"/>
</dbReference>
<evidence type="ECO:0000256" key="7">
    <source>
        <dbReference type="ARBA" id="ARBA00022785"/>
    </source>
</evidence>
<dbReference type="PANTHER" id="PTHR30307:SF0">
    <property type="entry name" value="S-ADENOSYLMETHIONINE:TRNA RIBOSYLTRANSFERASE-ISOMERASE"/>
    <property type="match status" value="1"/>
</dbReference>
<dbReference type="GO" id="GO:0005737">
    <property type="term" value="C:cytoplasm"/>
    <property type="evidence" value="ECO:0007669"/>
    <property type="project" value="UniProtKB-SubCell"/>
</dbReference>
<dbReference type="AlphaFoldDB" id="A0A1Y1SFB5"/>
<dbReference type="SUPFAM" id="SSF111337">
    <property type="entry name" value="QueA-like"/>
    <property type="match status" value="1"/>
</dbReference>
<evidence type="ECO:0000313" key="14">
    <source>
        <dbReference type="EMBL" id="ORE88345.1"/>
    </source>
</evidence>
<evidence type="ECO:0000256" key="8">
    <source>
        <dbReference type="ARBA" id="ARBA00052751"/>
    </source>
</evidence>
<evidence type="ECO:0000256" key="4">
    <source>
        <dbReference type="ARBA" id="ARBA00022490"/>
    </source>
</evidence>
<dbReference type="STRING" id="1317117.ATO7_00680"/>
<comment type="catalytic activity">
    <reaction evidence="8 13">
        <text>7-aminomethyl-7-carbaguanosine(34) in tRNA + S-adenosyl-L-methionine = epoxyqueuosine(34) in tRNA + adenine + L-methionine + 2 H(+)</text>
        <dbReference type="Rhea" id="RHEA:32155"/>
        <dbReference type="Rhea" id="RHEA-COMP:10342"/>
        <dbReference type="Rhea" id="RHEA-COMP:18582"/>
        <dbReference type="ChEBI" id="CHEBI:15378"/>
        <dbReference type="ChEBI" id="CHEBI:16708"/>
        <dbReference type="ChEBI" id="CHEBI:57844"/>
        <dbReference type="ChEBI" id="CHEBI:59789"/>
        <dbReference type="ChEBI" id="CHEBI:82833"/>
        <dbReference type="ChEBI" id="CHEBI:194443"/>
        <dbReference type="EC" id="2.4.99.17"/>
    </reaction>
</comment>
<comment type="similarity">
    <text evidence="9 13">Belongs to the QueA family.</text>
</comment>
<dbReference type="PANTHER" id="PTHR30307">
    <property type="entry name" value="S-ADENOSYLMETHIONINE:TRNA RIBOSYLTRANSFERASE-ISOMERASE"/>
    <property type="match status" value="1"/>
</dbReference>
<name>A0A1Y1SFB5_9GAMM</name>
<evidence type="ECO:0000256" key="9">
    <source>
        <dbReference type="ARBA" id="ARBA00061210"/>
    </source>
</evidence>
<dbReference type="EC" id="2.4.99.17" evidence="10 13"/>
<dbReference type="GO" id="GO:0051075">
    <property type="term" value="F:S-adenosylmethionine:tRNA ribosyltransferase-isomerase activity"/>
    <property type="evidence" value="ECO:0007669"/>
    <property type="project" value="UniProtKB-EC"/>
</dbReference>
<organism evidence="14 15">
    <name type="scientific">Oceanococcus atlanticus</name>
    <dbReference type="NCBI Taxonomy" id="1317117"/>
    <lineage>
        <taxon>Bacteria</taxon>
        <taxon>Pseudomonadati</taxon>
        <taxon>Pseudomonadota</taxon>
        <taxon>Gammaproteobacteria</taxon>
        <taxon>Chromatiales</taxon>
        <taxon>Oceanococcaceae</taxon>
        <taxon>Oceanococcus</taxon>
    </lineage>
</organism>
<keyword evidence="6 13" id="KW-0949">S-adenosyl-L-methionine</keyword>
<evidence type="ECO:0000256" key="2">
    <source>
        <dbReference type="ARBA" id="ARBA00004691"/>
    </source>
</evidence>